<feature type="compositionally biased region" description="Acidic residues" evidence="1">
    <location>
        <begin position="584"/>
        <end position="595"/>
    </location>
</feature>
<sequence>MVERDLKLAGWKRDQICDEYPITDGRILAAGGRPRRGLHLRADYGLEYRPGMPIAVVEVKRTSIKADDGIEQAKRYAKKLEVPFAYATNGLKIQEIDLDAGMITEIDAYPSPDELWARYRRAKGLDEGLATDLVLTPFDQSLTNWDNTPKVPRYYQRLAVNKTLEAIGQGKDRVLLVLATGTGKTLVAYQIVKKLSRGKWIEGRPPKVLYLADRNVLVDQPKDEYFVQGFGEAVHKLGGGVAKLGRHIYFALYQSLDQQGKAATGDQKALFEKFGKDYFDLIIVDECHRGSAKEDSNWRRILDYFDSAVQVGLTATPIRERDADTYRYFGDPVYEYSLKDGIEDGFLAPYRVRRTNINVDVYGWRPESGQVDRYGTPIPDRDYTQPDFERVLEIKERTEVAAQYLTDLLRKSESKGMDKTIVFCVDSDHASRMRIALNNLNQDLSRQYGNDYVVRITSKDGEAGLAHLDEFKKVDSDTPVIAVTSRLLSTGVDMPTVRNIVIFRPIGSMTEFKQIVGRGTRLFKEKNKFSFDIIDFVYATRMFNDPTFDGPPVRRYEDRVDDDGHLIESVEEDLTSEQSGVTESEAEYEQQEEGALDPGAGMSDDELISTLTTRARRLYVDGQDVFIWNDTLYVMDTDSGRPKMIEYRVFAGGQVRKLNLSPTELRGQWARAKSRADILRELRGQGIDIKVLAEQMDDHDADPLDLLLSAAWELPAMTRRERARRVRREHRKFLDSFAADAREILEFVLDKYIEHGPVELRPNVLTLPPLREMGSPSELAARFGGGDELREALDRLGLYVYDAA</sequence>
<dbReference type="GO" id="GO:0006304">
    <property type="term" value="P:DNA modification"/>
    <property type="evidence" value="ECO:0007669"/>
    <property type="project" value="InterPro"/>
</dbReference>
<dbReference type="PANTHER" id="PTHR47396:SF1">
    <property type="entry name" value="ATP-DEPENDENT HELICASE IRC3-RELATED"/>
    <property type="match status" value="1"/>
</dbReference>
<dbReference type="Pfam" id="PF13588">
    <property type="entry name" value="HSDR_N_2"/>
    <property type="match status" value="1"/>
</dbReference>
<dbReference type="CDD" id="cd18032">
    <property type="entry name" value="DEXHc_RE_I_III_res"/>
    <property type="match status" value="1"/>
</dbReference>
<dbReference type="Pfam" id="PF04851">
    <property type="entry name" value="ResIII"/>
    <property type="match status" value="1"/>
</dbReference>
<dbReference type="EMBL" id="FZOD01000023">
    <property type="protein sequence ID" value="SNT06435.1"/>
    <property type="molecule type" value="Genomic_DNA"/>
</dbReference>
<dbReference type="PROSITE" id="PS51194">
    <property type="entry name" value="HELICASE_CTER"/>
    <property type="match status" value="1"/>
</dbReference>
<dbReference type="SUPFAM" id="SSF52540">
    <property type="entry name" value="P-loop containing nucleoside triphosphate hydrolases"/>
    <property type="match status" value="2"/>
</dbReference>
<dbReference type="CDD" id="cd18799">
    <property type="entry name" value="SF2_C_EcoAI-like"/>
    <property type="match status" value="1"/>
</dbReference>
<dbReference type="GO" id="GO:0005524">
    <property type="term" value="F:ATP binding"/>
    <property type="evidence" value="ECO:0007669"/>
    <property type="project" value="InterPro"/>
</dbReference>
<evidence type="ECO:0000259" key="2">
    <source>
        <dbReference type="PROSITE" id="PS51192"/>
    </source>
</evidence>
<reference evidence="4 5" key="1">
    <citation type="submission" date="2017-06" db="EMBL/GenBank/DDBJ databases">
        <authorList>
            <person name="Kim H.J."/>
            <person name="Triplett B.A."/>
        </authorList>
    </citation>
    <scope>NUCLEOTIDE SEQUENCE [LARGE SCALE GENOMIC DNA]</scope>
    <source>
        <strain evidence="4 5">CGMCC 4.2132</strain>
    </source>
</reference>
<evidence type="ECO:0000313" key="5">
    <source>
        <dbReference type="Proteomes" id="UP000198282"/>
    </source>
</evidence>
<dbReference type="OrthoDB" id="9776021at2"/>
<dbReference type="NCBIfam" id="NF046051">
    <property type="entry name" value="restrict_EcoAI"/>
    <property type="match status" value="1"/>
</dbReference>
<dbReference type="InterPro" id="IPR027417">
    <property type="entry name" value="P-loop_NTPase"/>
</dbReference>
<dbReference type="SMART" id="SM00487">
    <property type="entry name" value="DEXDc"/>
    <property type="match status" value="1"/>
</dbReference>
<protein>
    <submittedName>
        <fullName evidence="4">Type I restriction enzyme, R subunit</fullName>
    </submittedName>
</protein>
<dbReference type="InterPro" id="IPR013670">
    <property type="entry name" value="EcoEI_R_C_dom"/>
</dbReference>
<dbReference type="AlphaFoldDB" id="A0A239JKS0"/>
<dbReference type="PROSITE" id="PS51192">
    <property type="entry name" value="HELICASE_ATP_BIND_1"/>
    <property type="match status" value="1"/>
</dbReference>
<evidence type="ECO:0000313" key="4">
    <source>
        <dbReference type="EMBL" id="SNT06435.1"/>
    </source>
</evidence>
<dbReference type="Pfam" id="PF00271">
    <property type="entry name" value="Helicase_C"/>
    <property type="match status" value="1"/>
</dbReference>
<dbReference type="InterPro" id="IPR014001">
    <property type="entry name" value="Helicase_ATP-bd"/>
</dbReference>
<organism evidence="4 5">
    <name type="scientific">Streptosporangium subroseum</name>
    <dbReference type="NCBI Taxonomy" id="106412"/>
    <lineage>
        <taxon>Bacteria</taxon>
        <taxon>Bacillati</taxon>
        <taxon>Actinomycetota</taxon>
        <taxon>Actinomycetes</taxon>
        <taxon>Streptosporangiales</taxon>
        <taxon>Streptosporangiaceae</taxon>
        <taxon>Streptosporangium</taxon>
    </lineage>
</organism>
<dbReference type="Gene3D" id="3.40.50.300">
    <property type="entry name" value="P-loop containing nucleotide triphosphate hydrolases"/>
    <property type="match status" value="2"/>
</dbReference>
<feature type="region of interest" description="Disordered" evidence="1">
    <location>
        <begin position="572"/>
        <end position="603"/>
    </location>
</feature>
<proteinExistence type="predicted"/>
<dbReference type="InterPro" id="IPR001650">
    <property type="entry name" value="Helicase_C-like"/>
</dbReference>
<keyword evidence="5" id="KW-1185">Reference proteome</keyword>
<evidence type="ECO:0000259" key="3">
    <source>
        <dbReference type="PROSITE" id="PS51194"/>
    </source>
</evidence>
<gene>
    <name evidence="4" type="ORF">SAMN05216276_102351</name>
</gene>
<accession>A0A239JKS0</accession>
<dbReference type="PANTHER" id="PTHR47396">
    <property type="entry name" value="TYPE I RESTRICTION ENZYME ECOKI R PROTEIN"/>
    <property type="match status" value="1"/>
</dbReference>
<dbReference type="InterPro" id="IPR006935">
    <property type="entry name" value="Helicase/UvrB_N"/>
</dbReference>
<name>A0A239JKS0_9ACTN</name>
<dbReference type="GO" id="GO:0003677">
    <property type="term" value="F:DNA binding"/>
    <property type="evidence" value="ECO:0007669"/>
    <property type="project" value="InterPro"/>
</dbReference>
<dbReference type="Pfam" id="PF08463">
    <property type="entry name" value="EcoEI_R_C"/>
    <property type="match status" value="1"/>
</dbReference>
<evidence type="ECO:0000256" key="1">
    <source>
        <dbReference type="SAM" id="MobiDB-lite"/>
    </source>
</evidence>
<dbReference type="Proteomes" id="UP000198282">
    <property type="component" value="Unassembled WGS sequence"/>
</dbReference>
<dbReference type="InterPro" id="IPR050742">
    <property type="entry name" value="Helicase_Restrict-Modif_Enz"/>
</dbReference>
<feature type="domain" description="Helicase ATP-binding" evidence="2">
    <location>
        <begin position="165"/>
        <end position="335"/>
    </location>
</feature>
<dbReference type="InterPro" id="IPR029464">
    <property type="entry name" value="HSDR_N"/>
</dbReference>
<dbReference type="GO" id="GO:0016787">
    <property type="term" value="F:hydrolase activity"/>
    <property type="evidence" value="ECO:0007669"/>
    <property type="project" value="InterPro"/>
</dbReference>
<dbReference type="GO" id="GO:0005829">
    <property type="term" value="C:cytosol"/>
    <property type="evidence" value="ECO:0007669"/>
    <property type="project" value="TreeGrafter"/>
</dbReference>
<dbReference type="Gene3D" id="3.90.1570.30">
    <property type="match status" value="1"/>
</dbReference>
<feature type="domain" description="Helicase C-terminal" evidence="3">
    <location>
        <begin position="404"/>
        <end position="575"/>
    </location>
</feature>